<protein>
    <submittedName>
        <fullName evidence="2">Uncharacterized protein</fullName>
    </submittedName>
</protein>
<organism evidence="2 3">
    <name type="scientific">Pleurodeles waltl</name>
    <name type="common">Iberian ribbed newt</name>
    <dbReference type="NCBI Taxonomy" id="8319"/>
    <lineage>
        <taxon>Eukaryota</taxon>
        <taxon>Metazoa</taxon>
        <taxon>Chordata</taxon>
        <taxon>Craniata</taxon>
        <taxon>Vertebrata</taxon>
        <taxon>Euteleostomi</taxon>
        <taxon>Amphibia</taxon>
        <taxon>Batrachia</taxon>
        <taxon>Caudata</taxon>
        <taxon>Salamandroidea</taxon>
        <taxon>Salamandridae</taxon>
        <taxon>Pleurodelinae</taxon>
        <taxon>Pleurodeles</taxon>
    </lineage>
</organism>
<feature type="non-terminal residue" evidence="2">
    <location>
        <position position="54"/>
    </location>
</feature>
<feature type="compositionally biased region" description="Basic residues" evidence="1">
    <location>
        <begin position="30"/>
        <end position="46"/>
    </location>
</feature>
<evidence type="ECO:0000313" key="3">
    <source>
        <dbReference type="Proteomes" id="UP001066276"/>
    </source>
</evidence>
<evidence type="ECO:0000313" key="2">
    <source>
        <dbReference type="EMBL" id="KAJ1090892.1"/>
    </source>
</evidence>
<gene>
    <name evidence="2" type="ORF">NDU88_004020</name>
</gene>
<dbReference type="Proteomes" id="UP001066276">
    <property type="component" value="Chromosome 11"/>
</dbReference>
<feature type="region of interest" description="Disordered" evidence="1">
    <location>
        <begin position="1"/>
        <end position="54"/>
    </location>
</feature>
<name>A0AAV7LIP2_PLEWA</name>
<feature type="compositionally biased region" description="Basic and acidic residues" evidence="1">
    <location>
        <begin position="1"/>
        <end position="23"/>
    </location>
</feature>
<reference evidence="2" key="1">
    <citation type="journal article" date="2022" name="bioRxiv">
        <title>Sequencing and chromosome-scale assembly of the giantPleurodeles waltlgenome.</title>
        <authorList>
            <person name="Brown T."/>
            <person name="Elewa A."/>
            <person name="Iarovenko S."/>
            <person name="Subramanian E."/>
            <person name="Araus A.J."/>
            <person name="Petzold A."/>
            <person name="Susuki M."/>
            <person name="Suzuki K.-i.T."/>
            <person name="Hayashi T."/>
            <person name="Toyoda A."/>
            <person name="Oliveira C."/>
            <person name="Osipova E."/>
            <person name="Leigh N.D."/>
            <person name="Simon A."/>
            <person name="Yun M.H."/>
        </authorList>
    </citation>
    <scope>NUCLEOTIDE SEQUENCE</scope>
    <source>
        <strain evidence="2">20211129_DDA</strain>
        <tissue evidence="2">Liver</tissue>
    </source>
</reference>
<feature type="non-terminal residue" evidence="2">
    <location>
        <position position="1"/>
    </location>
</feature>
<proteinExistence type="predicted"/>
<accession>A0AAV7LIP2</accession>
<dbReference type="EMBL" id="JANPWB010000015">
    <property type="protein sequence ID" value="KAJ1090892.1"/>
    <property type="molecule type" value="Genomic_DNA"/>
</dbReference>
<evidence type="ECO:0000256" key="1">
    <source>
        <dbReference type="SAM" id="MobiDB-lite"/>
    </source>
</evidence>
<dbReference type="AlphaFoldDB" id="A0AAV7LIP2"/>
<sequence length="54" mass="6497">KKTEEHRRTQKNTEGDTKNEETGCRIPQQKMRKKRRGEKTGRRGVQKKNTDEER</sequence>
<keyword evidence="3" id="KW-1185">Reference proteome</keyword>
<comment type="caution">
    <text evidence="2">The sequence shown here is derived from an EMBL/GenBank/DDBJ whole genome shotgun (WGS) entry which is preliminary data.</text>
</comment>